<dbReference type="EMBL" id="MGAC01000051">
    <property type="protein sequence ID" value="OGK36843.1"/>
    <property type="molecule type" value="Genomic_DNA"/>
</dbReference>
<dbReference type="Proteomes" id="UP000176803">
    <property type="component" value="Unassembled WGS sequence"/>
</dbReference>
<dbReference type="Pfam" id="PF19833">
    <property type="entry name" value="RecG_dom3_C"/>
    <property type="match status" value="1"/>
</dbReference>
<name>A0A1F7I0F5_9BACT</name>
<comment type="caution">
    <text evidence="10">The sequence shown here is derived from an EMBL/GenBank/DDBJ whole genome shotgun (WGS) entry which is preliminary data.</text>
</comment>
<dbReference type="SMART" id="SM00487">
    <property type="entry name" value="DEXDc"/>
    <property type="match status" value="1"/>
</dbReference>
<evidence type="ECO:0000256" key="5">
    <source>
        <dbReference type="ARBA" id="ARBA00022840"/>
    </source>
</evidence>
<dbReference type="Gene3D" id="3.40.50.300">
    <property type="entry name" value="P-loop containing nucleotide triphosphate hydrolases"/>
    <property type="match status" value="2"/>
</dbReference>
<evidence type="ECO:0000313" key="10">
    <source>
        <dbReference type="EMBL" id="OGK36843.1"/>
    </source>
</evidence>
<dbReference type="GO" id="GO:0016787">
    <property type="term" value="F:hydrolase activity"/>
    <property type="evidence" value="ECO:0007669"/>
    <property type="project" value="UniProtKB-KW"/>
</dbReference>
<evidence type="ECO:0000256" key="7">
    <source>
        <dbReference type="ARBA" id="ARBA00023204"/>
    </source>
</evidence>
<keyword evidence="7" id="KW-0234">DNA repair</keyword>
<evidence type="ECO:0000256" key="4">
    <source>
        <dbReference type="ARBA" id="ARBA00022806"/>
    </source>
</evidence>
<dbReference type="InterPro" id="IPR011545">
    <property type="entry name" value="DEAD/DEAH_box_helicase_dom"/>
</dbReference>
<dbReference type="GO" id="GO:0006281">
    <property type="term" value="P:DNA repair"/>
    <property type="evidence" value="ECO:0007669"/>
    <property type="project" value="UniProtKB-KW"/>
</dbReference>
<sequence length="514" mass="58019">SSILEKNELMELNQAIEQIHFPKSSENAQKAKSRLAFNELFLLQLAALFRRAQWKNNFVGNPFSILRYKKNIEEFLGNLPFDLTNAQRKSVKEIFKDLASRKPMNRLLEGDVGSGKTVVASIAMFLASLNGYQSVFMAPTEILAQQHYKTISDLLTPFGVRVSLVTGSQKLYENHESGSMNQARTKIHNSKFIIHNSGILVGTHAVLSKKINFKNLGLVVIDEQQRFGVEQRAVIRKKGNNPHLLTMTATPIPRTVALTLYGDLDLSFLDEMPVGRKIVKTWLVPKEKRKDAYEWITKQIMDNKGQAFIICPFIEESETMVTVKAAKKEFERLAKEVFSKQKLELLHGKLKSKEKDIVLNKFKKGEADILVATPVVEVGIDIPNATIMVIEAADRFGLSQLHQLRGRVGRSDKQSYCLLFTESQNQRTIQRLKSMEKIYVGAQLAELDLKLRGPGEIYGTAQHGVPMLKVASFSDFSLIEKAKKEAEKIFPDISKYPKLLEKLKSISAQQVSPD</sequence>
<evidence type="ECO:0000259" key="8">
    <source>
        <dbReference type="PROSITE" id="PS51192"/>
    </source>
</evidence>
<dbReference type="PANTHER" id="PTHR47964:SF1">
    <property type="entry name" value="ATP-DEPENDENT DNA HELICASE HOMOLOG RECG, CHLOROPLASTIC"/>
    <property type="match status" value="1"/>
</dbReference>
<dbReference type="GO" id="GO:0005524">
    <property type="term" value="F:ATP binding"/>
    <property type="evidence" value="ECO:0007669"/>
    <property type="project" value="UniProtKB-KW"/>
</dbReference>
<dbReference type="PROSITE" id="PS51194">
    <property type="entry name" value="HELICASE_CTER"/>
    <property type="match status" value="1"/>
</dbReference>
<evidence type="ECO:0000259" key="9">
    <source>
        <dbReference type="PROSITE" id="PS51194"/>
    </source>
</evidence>
<gene>
    <name evidence="10" type="ORF">A3F03_00650</name>
</gene>
<accession>A0A1F7I0F5</accession>
<evidence type="ECO:0000256" key="2">
    <source>
        <dbReference type="ARBA" id="ARBA00022763"/>
    </source>
</evidence>
<proteinExistence type="predicted"/>
<dbReference type="SUPFAM" id="SSF52540">
    <property type="entry name" value="P-loop containing nucleoside triphosphate hydrolases"/>
    <property type="match status" value="2"/>
</dbReference>
<dbReference type="CDD" id="cd17992">
    <property type="entry name" value="DEXHc_RecG"/>
    <property type="match status" value="1"/>
</dbReference>
<dbReference type="Pfam" id="PF00271">
    <property type="entry name" value="Helicase_C"/>
    <property type="match status" value="1"/>
</dbReference>
<dbReference type="InterPro" id="IPR001650">
    <property type="entry name" value="Helicase_C-like"/>
</dbReference>
<dbReference type="Pfam" id="PF00270">
    <property type="entry name" value="DEAD"/>
    <property type="match status" value="1"/>
</dbReference>
<keyword evidence="4" id="KW-0347">Helicase</keyword>
<evidence type="ECO:0000256" key="3">
    <source>
        <dbReference type="ARBA" id="ARBA00022801"/>
    </source>
</evidence>
<keyword evidence="2" id="KW-0227">DNA damage</keyword>
<feature type="domain" description="Helicase C-terminal" evidence="9">
    <location>
        <begin position="288"/>
        <end position="455"/>
    </location>
</feature>
<feature type="non-terminal residue" evidence="10">
    <location>
        <position position="1"/>
    </location>
</feature>
<dbReference type="InterPro" id="IPR045562">
    <property type="entry name" value="RecG_dom3_C"/>
</dbReference>
<dbReference type="GO" id="GO:0003678">
    <property type="term" value="F:DNA helicase activity"/>
    <property type="evidence" value="ECO:0007669"/>
    <property type="project" value="TreeGrafter"/>
</dbReference>
<evidence type="ECO:0000313" key="11">
    <source>
        <dbReference type="Proteomes" id="UP000176803"/>
    </source>
</evidence>
<evidence type="ECO:0000256" key="1">
    <source>
        <dbReference type="ARBA" id="ARBA00022741"/>
    </source>
</evidence>
<dbReference type="GO" id="GO:0003677">
    <property type="term" value="F:DNA binding"/>
    <property type="evidence" value="ECO:0007669"/>
    <property type="project" value="UniProtKB-KW"/>
</dbReference>
<feature type="domain" description="Helicase ATP-binding" evidence="8">
    <location>
        <begin position="97"/>
        <end position="269"/>
    </location>
</feature>
<reference evidence="10 11" key="1">
    <citation type="journal article" date="2016" name="Nat. Commun.">
        <title>Thousands of microbial genomes shed light on interconnected biogeochemical processes in an aquifer system.</title>
        <authorList>
            <person name="Anantharaman K."/>
            <person name="Brown C.T."/>
            <person name="Hug L.A."/>
            <person name="Sharon I."/>
            <person name="Castelle C.J."/>
            <person name="Probst A.J."/>
            <person name="Thomas B.C."/>
            <person name="Singh A."/>
            <person name="Wilkins M.J."/>
            <person name="Karaoz U."/>
            <person name="Brodie E.L."/>
            <person name="Williams K.H."/>
            <person name="Hubbard S.S."/>
            <person name="Banfield J.F."/>
        </authorList>
    </citation>
    <scope>NUCLEOTIDE SEQUENCE [LARGE SCALE GENOMIC DNA]</scope>
</reference>
<dbReference type="SMART" id="SM00490">
    <property type="entry name" value="HELICc"/>
    <property type="match status" value="1"/>
</dbReference>
<dbReference type="AlphaFoldDB" id="A0A1F7I0F5"/>
<protein>
    <recommendedName>
        <fullName evidence="12">ATP-dependent DNA helicase RecG</fullName>
    </recommendedName>
</protein>
<dbReference type="InterPro" id="IPR027417">
    <property type="entry name" value="P-loop_NTPase"/>
</dbReference>
<dbReference type="InterPro" id="IPR047112">
    <property type="entry name" value="RecG/Mfd"/>
</dbReference>
<dbReference type="PROSITE" id="PS51192">
    <property type="entry name" value="HELICASE_ATP_BIND_1"/>
    <property type="match status" value="1"/>
</dbReference>
<keyword evidence="6" id="KW-0238">DNA-binding</keyword>
<keyword evidence="5" id="KW-0067">ATP-binding</keyword>
<dbReference type="PANTHER" id="PTHR47964">
    <property type="entry name" value="ATP-DEPENDENT DNA HELICASE HOMOLOG RECG, CHLOROPLASTIC"/>
    <property type="match status" value="1"/>
</dbReference>
<dbReference type="InterPro" id="IPR014001">
    <property type="entry name" value="Helicase_ATP-bd"/>
</dbReference>
<keyword evidence="1" id="KW-0547">Nucleotide-binding</keyword>
<evidence type="ECO:0000256" key="6">
    <source>
        <dbReference type="ARBA" id="ARBA00023125"/>
    </source>
</evidence>
<organism evidence="10 11">
    <name type="scientific">Candidatus Roizmanbacteria bacterium RIFCSPHIGHO2_12_FULL_41_11</name>
    <dbReference type="NCBI Taxonomy" id="1802052"/>
    <lineage>
        <taxon>Bacteria</taxon>
        <taxon>Candidatus Roizmaniibacteriota</taxon>
    </lineage>
</organism>
<evidence type="ECO:0008006" key="12">
    <source>
        <dbReference type="Google" id="ProtNLM"/>
    </source>
</evidence>
<keyword evidence="3" id="KW-0378">Hydrolase</keyword>